<dbReference type="CDD" id="cd06146">
    <property type="entry name" value="mut-7_like_exo"/>
    <property type="match status" value="1"/>
</dbReference>
<evidence type="ECO:0008006" key="8">
    <source>
        <dbReference type="Google" id="ProtNLM"/>
    </source>
</evidence>
<keyword evidence="1" id="KW-0540">Nuclease</keyword>
<reference evidence="6 7" key="1">
    <citation type="submission" date="2020-11" db="EMBL/GenBank/DDBJ databases">
        <authorList>
            <person name="Wallbank WR R."/>
            <person name="Pardo Diaz C."/>
            <person name="Kozak K."/>
            <person name="Martin S."/>
            <person name="Jiggins C."/>
            <person name="Moest M."/>
            <person name="Warren A I."/>
            <person name="Generalovic N T."/>
            <person name="Byers J.R.P. K."/>
            <person name="Montejo-Kovacevich G."/>
            <person name="Yen C E."/>
        </authorList>
    </citation>
    <scope>NUCLEOTIDE SEQUENCE [LARGE SCALE GENOMIC DNA]</scope>
</reference>
<dbReference type="Gene3D" id="3.30.420.10">
    <property type="entry name" value="Ribonuclease H-like superfamily/Ribonuclease H"/>
    <property type="match status" value="1"/>
</dbReference>
<dbReference type="InterPro" id="IPR002562">
    <property type="entry name" value="3'-5'_exonuclease_dom"/>
</dbReference>
<dbReference type="AlphaFoldDB" id="A0A7R8YZ37"/>
<name>A0A7R8YZ37_HERIL</name>
<accession>A0A7R8YZ37</accession>
<dbReference type="SUPFAM" id="SSF53098">
    <property type="entry name" value="Ribonuclease H-like"/>
    <property type="match status" value="1"/>
</dbReference>
<evidence type="ECO:0000313" key="6">
    <source>
        <dbReference type="EMBL" id="CAD7090080.1"/>
    </source>
</evidence>
<keyword evidence="3" id="KW-0269">Exonuclease</keyword>
<dbReference type="InterPro" id="IPR037432">
    <property type="entry name" value="Mut-7_DEDDy_dom"/>
</dbReference>
<dbReference type="InterPro" id="IPR036397">
    <property type="entry name" value="RNaseH_sf"/>
</dbReference>
<feature type="domain" description="3'-5' exonuclease" evidence="4">
    <location>
        <begin position="426"/>
        <end position="612"/>
    </location>
</feature>
<dbReference type="Pfam" id="PF01927">
    <property type="entry name" value="Mut7-C"/>
    <property type="match status" value="2"/>
</dbReference>
<dbReference type="PANTHER" id="PTHR47765">
    <property type="entry name" value="3'-5' EXONUCLEASE DOMAIN-CONTAINING PROTEIN"/>
    <property type="match status" value="1"/>
</dbReference>
<dbReference type="Proteomes" id="UP000594454">
    <property type="component" value="Chromosome 5"/>
</dbReference>
<dbReference type="GO" id="GO:0006139">
    <property type="term" value="P:nucleobase-containing compound metabolic process"/>
    <property type="evidence" value="ECO:0007669"/>
    <property type="project" value="InterPro"/>
</dbReference>
<evidence type="ECO:0000259" key="4">
    <source>
        <dbReference type="Pfam" id="PF01612"/>
    </source>
</evidence>
<keyword evidence="2" id="KW-0378">Hydrolase</keyword>
<dbReference type="Pfam" id="PF01612">
    <property type="entry name" value="DNA_pol_A_exo1"/>
    <property type="match status" value="1"/>
</dbReference>
<protein>
    <recommendedName>
        <fullName evidence="8">3'-5' exonuclease domain-containing protein</fullName>
    </recommendedName>
</protein>
<dbReference type="EMBL" id="LR899013">
    <property type="protein sequence ID" value="CAD7090080.1"/>
    <property type="molecule type" value="Genomic_DNA"/>
</dbReference>
<evidence type="ECO:0000259" key="5">
    <source>
        <dbReference type="Pfam" id="PF01927"/>
    </source>
</evidence>
<sequence>MSLSYGIPAGMEDDDFEDVEDDFVNSVQKTCENMKITVLPDITIRAGLNGENFDAALPLDVENWFQSYKQMWTIYKNTPTMVETLGTLYANCDNPLLIALKLFANCPDCINVKNKSLPFTIMEKISTFKASRPEIANQCTDNMRMVAFNFVKEQQLPSLFKLVTSAYDLTKSKHLFEDKITELITLHYYKDASIWAILLGLTHKFGVLDIVLPLVLQDKISVAEEYLDAAPHLQRPTIELLDSLLDKRASVYNNCGFYIGKYCYTDIKKDKLQAKPLTKLITRLAQKYKIPPDATPHMNRAKSFGYLQYLVHKKYVEKSLSTDSWRELVQDTLHIDYQDMHIDFICSITYYNDFEESAYWAQYFNLSIESLPPLLQDYLNSETSNKENDKLQNLEANNYQKDNTGKQTDKSNYHTLNLNERDLILVDNVNLFNEMIQVLKVQNLVAFDSEWKPSCNAGNVISLIQIATRKTVYLIDALEPSITNAMWSRLGRDVFNNGEILKLGFSLTSDIIMFQKTLPALGISLQVQSSYLDLQIVWRKIADLKGFRFPYTENSSSIRLSALVELCLGKPLDKSNQLSNWGSRPLRKEQLMYAALDAYCLLEVYDVLSTRLTELGVDINDFAENTLFDNILKKSKKKFPVARPRIEVETTSVIQTSFKATDIKFISDEMLEGLAKALRKCGIDVICMSSKQQRNDIINKAITENRYLLTRGSSYVEMSHYLPPKHNYQVTKDMVDDQLAEILAHFNITVTEENIFSRCMKCNSNRFILASQDHIKIMKYGTRNSSNKQDNKLVEPPKRSFVLSEITSHICASGVTSTGARIQVDNIHRQIVNNVVQFYICEDCGKCYWEGDHFQRVMCGKLKDLITK</sequence>
<keyword evidence="7" id="KW-1185">Reference proteome</keyword>
<gene>
    <name evidence="6" type="ORF">HERILL_LOCUS12589</name>
</gene>
<evidence type="ECO:0000256" key="2">
    <source>
        <dbReference type="ARBA" id="ARBA00022801"/>
    </source>
</evidence>
<dbReference type="InParanoid" id="A0A7R8YZ37"/>
<dbReference type="InterPro" id="IPR052408">
    <property type="entry name" value="Exonuclease_MUT-7-like"/>
</dbReference>
<organism evidence="6 7">
    <name type="scientific">Hermetia illucens</name>
    <name type="common">Black soldier fly</name>
    <dbReference type="NCBI Taxonomy" id="343691"/>
    <lineage>
        <taxon>Eukaryota</taxon>
        <taxon>Metazoa</taxon>
        <taxon>Ecdysozoa</taxon>
        <taxon>Arthropoda</taxon>
        <taxon>Hexapoda</taxon>
        <taxon>Insecta</taxon>
        <taxon>Pterygota</taxon>
        <taxon>Neoptera</taxon>
        <taxon>Endopterygota</taxon>
        <taxon>Diptera</taxon>
        <taxon>Brachycera</taxon>
        <taxon>Stratiomyomorpha</taxon>
        <taxon>Stratiomyidae</taxon>
        <taxon>Hermetiinae</taxon>
        <taxon>Hermetia</taxon>
    </lineage>
</organism>
<dbReference type="OMA" id="CSNWANR"/>
<feature type="domain" description="Mut7-C RNAse" evidence="5">
    <location>
        <begin position="811"/>
        <end position="857"/>
    </location>
</feature>
<evidence type="ECO:0000256" key="1">
    <source>
        <dbReference type="ARBA" id="ARBA00022722"/>
    </source>
</evidence>
<dbReference type="FunCoup" id="A0A7R8YZ37">
    <property type="interactions" value="623"/>
</dbReference>
<evidence type="ECO:0000313" key="7">
    <source>
        <dbReference type="Proteomes" id="UP000594454"/>
    </source>
</evidence>
<dbReference type="OrthoDB" id="18193at2759"/>
<dbReference type="GO" id="GO:0003676">
    <property type="term" value="F:nucleic acid binding"/>
    <property type="evidence" value="ECO:0007669"/>
    <property type="project" value="InterPro"/>
</dbReference>
<feature type="domain" description="Mut7-C RNAse" evidence="5">
    <location>
        <begin position="664"/>
        <end position="765"/>
    </location>
</feature>
<dbReference type="PANTHER" id="PTHR47765:SF2">
    <property type="entry name" value="EXONUCLEASE MUT-7 HOMOLOG"/>
    <property type="match status" value="1"/>
</dbReference>
<evidence type="ECO:0000256" key="3">
    <source>
        <dbReference type="ARBA" id="ARBA00022839"/>
    </source>
</evidence>
<dbReference type="InterPro" id="IPR012337">
    <property type="entry name" value="RNaseH-like_sf"/>
</dbReference>
<dbReference type="GO" id="GO:0008408">
    <property type="term" value="F:3'-5' exonuclease activity"/>
    <property type="evidence" value="ECO:0007669"/>
    <property type="project" value="InterPro"/>
</dbReference>
<proteinExistence type="predicted"/>
<dbReference type="InterPro" id="IPR002782">
    <property type="entry name" value="Mut7-C_RNAse_dom"/>
</dbReference>